<organism evidence="2 3">
    <name type="scientific">Pseudoteredinibacter isoporae</name>
    <dbReference type="NCBI Taxonomy" id="570281"/>
    <lineage>
        <taxon>Bacteria</taxon>
        <taxon>Pseudomonadati</taxon>
        <taxon>Pseudomonadota</taxon>
        <taxon>Gammaproteobacteria</taxon>
        <taxon>Cellvibrionales</taxon>
        <taxon>Cellvibrionaceae</taxon>
        <taxon>Pseudoteredinibacter</taxon>
    </lineage>
</organism>
<feature type="transmembrane region" description="Helical" evidence="1">
    <location>
        <begin position="12"/>
        <end position="31"/>
    </location>
</feature>
<accession>A0A7X0MXQ3</accession>
<evidence type="ECO:0000256" key="1">
    <source>
        <dbReference type="SAM" id="Phobius"/>
    </source>
</evidence>
<dbReference type="Pfam" id="PF16137">
    <property type="entry name" value="DUF4845"/>
    <property type="match status" value="1"/>
</dbReference>
<keyword evidence="1" id="KW-0812">Transmembrane</keyword>
<gene>
    <name evidence="2" type="ORF">HNR48_004027</name>
</gene>
<dbReference type="InterPro" id="IPR032314">
    <property type="entry name" value="DUF4845"/>
</dbReference>
<evidence type="ECO:0000313" key="2">
    <source>
        <dbReference type="EMBL" id="MBB6523713.1"/>
    </source>
</evidence>
<proteinExistence type="predicted"/>
<reference evidence="2 3" key="1">
    <citation type="submission" date="2020-08" db="EMBL/GenBank/DDBJ databases">
        <title>Genomic Encyclopedia of Type Strains, Phase IV (KMG-IV): sequencing the most valuable type-strain genomes for metagenomic binning, comparative biology and taxonomic classification.</title>
        <authorList>
            <person name="Goeker M."/>
        </authorList>
    </citation>
    <scope>NUCLEOTIDE SEQUENCE [LARGE SCALE GENOMIC DNA]</scope>
    <source>
        <strain evidence="2 3">DSM 22368</strain>
    </source>
</reference>
<dbReference type="Proteomes" id="UP000528457">
    <property type="component" value="Unassembled WGS sequence"/>
</dbReference>
<keyword evidence="1" id="KW-1133">Transmembrane helix</keyword>
<dbReference type="EMBL" id="JACHHT010000004">
    <property type="protein sequence ID" value="MBB6523713.1"/>
    <property type="molecule type" value="Genomic_DNA"/>
</dbReference>
<comment type="caution">
    <text evidence="2">The sequence shown here is derived from an EMBL/GenBank/DDBJ whole genome shotgun (WGS) entry which is preliminary data.</text>
</comment>
<sequence>MSVKNLSRQAGMSLTTMLVMVFIFGSMLLFLSQTVPAFIDDRFVKATLKSLTSGSMGIVGKSPRVVRDNLSKQFGLNNVRTAASDPKNWEIERIDEHYIVIIDYEVRNNLISNIDVVMHFRHRLDTRSPELCCTDRAKR</sequence>
<dbReference type="RefSeq" id="WP_166843285.1">
    <property type="nucleotide sequence ID" value="NZ_JAAONY010000004.1"/>
</dbReference>
<dbReference type="InParanoid" id="A0A7X0MXQ3"/>
<evidence type="ECO:0000313" key="3">
    <source>
        <dbReference type="Proteomes" id="UP000528457"/>
    </source>
</evidence>
<keyword evidence="1" id="KW-0472">Membrane</keyword>
<keyword evidence="3" id="KW-1185">Reference proteome</keyword>
<name>A0A7X0MXQ3_9GAMM</name>
<protein>
    <recommendedName>
        <fullName evidence="4">DUF4845 domain-containing protein</fullName>
    </recommendedName>
</protein>
<evidence type="ECO:0008006" key="4">
    <source>
        <dbReference type="Google" id="ProtNLM"/>
    </source>
</evidence>
<dbReference type="AlphaFoldDB" id="A0A7X0MXQ3"/>